<dbReference type="InterPro" id="IPR008979">
    <property type="entry name" value="Galactose-bd-like_sf"/>
</dbReference>
<proteinExistence type="inferred from homology"/>
<dbReference type="AlphaFoldDB" id="C5BJP2"/>
<name>C5BJP2_TERTT</name>
<dbReference type="EMBL" id="CP001614">
    <property type="protein sequence ID" value="ACR10894.1"/>
    <property type="molecule type" value="Genomic_DNA"/>
</dbReference>
<evidence type="ECO:0000256" key="8">
    <source>
        <dbReference type="SAM" id="SignalP"/>
    </source>
</evidence>
<dbReference type="Gene3D" id="3.50.30.30">
    <property type="match status" value="1"/>
</dbReference>
<feature type="signal peptide" evidence="8">
    <location>
        <begin position="1"/>
        <end position="25"/>
    </location>
</feature>
<dbReference type="OrthoDB" id="9790784at2"/>
<keyword evidence="8" id="KW-0732">Signal</keyword>
<protein>
    <submittedName>
        <fullName evidence="10">Peptidase families S8 and S53</fullName>
        <ecNumber evidence="10">3.4.21.-</ecNumber>
    </submittedName>
</protein>
<dbReference type="EC" id="3.4.21.-" evidence="10"/>
<dbReference type="CDD" id="cd07477">
    <property type="entry name" value="Peptidases_S8_Subtilisin_subset"/>
    <property type="match status" value="1"/>
</dbReference>
<dbReference type="InterPro" id="IPR036852">
    <property type="entry name" value="Peptidase_S8/S53_dom_sf"/>
</dbReference>
<dbReference type="Gene3D" id="2.60.120.260">
    <property type="entry name" value="Galactose-binding domain-like"/>
    <property type="match status" value="1"/>
</dbReference>
<dbReference type="Pfam" id="PF01483">
    <property type="entry name" value="P_proprotein"/>
    <property type="match status" value="1"/>
</dbReference>
<keyword evidence="2 7" id="KW-0645">Protease</keyword>
<dbReference type="Gene3D" id="3.40.50.200">
    <property type="entry name" value="Peptidase S8/S53 domain"/>
    <property type="match status" value="1"/>
</dbReference>
<evidence type="ECO:0000256" key="7">
    <source>
        <dbReference type="PROSITE-ProRule" id="PRU01240"/>
    </source>
</evidence>
<keyword evidence="11" id="KW-1185">Reference proteome</keyword>
<dbReference type="GO" id="GO:0046872">
    <property type="term" value="F:metal ion binding"/>
    <property type="evidence" value="ECO:0007669"/>
    <property type="project" value="UniProtKB-KW"/>
</dbReference>
<dbReference type="RefSeq" id="WP_015817006.1">
    <property type="nucleotide sequence ID" value="NC_012997.1"/>
</dbReference>
<dbReference type="InterPro" id="IPR037045">
    <property type="entry name" value="S8pro/Inhibitor_I9_sf"/>
</dbReference>
<gene>
    <name evidence="10" type="ordered locus">TERTU_4527</name>
</gene>
<keyword evidence="3" id="KW-0479">Metal-binding</keyword>
<dbReference type="SUPFAM" id="SSF54897">
    <property type="entry name" value="Protease propeptides/inhibitors"/>
    <property type="match status" value="1"/>
</dbReference>
<evidence type="ECO:0000256" key="4">
    <source>
        <dbReference type="ARBA" id="ARBA00022801"/>
    </source>
</evidence>
<feature type="chain" id="PRO_5002948879" evidence="8">
    <location>
        <begin position="26"/>
        <end position="781"/>
    </location>
</feature>
<dbReference type="KEGG" id="ttu:TERTU_4527"/>
<sequence>MNFAKRCRPIGLLFSSLLFAVPTFAATKSAETFSPAATVSPLETRYIVKFKDSASTLSVAARALAQENLMQANGAQIKTRLDRFNAVSVAVSDAGLAKLRSNPDIEYVELDQPRRLLSQSTPWGIGAVGADMISDASAGDITVCIIDSGYDITTPDLAANNHTGTNDPGTGEWSTPGGSHGSHVAGTIAAVNNSEGVVGILPNTEVNLHIVKVFNASGWGYSSTLVSAIQTCEANNANVVNMSLGGALPTSTEERAMRDIAERGVLLVAAAGNDGNSGLSYPASYDSVLSVAAVDDNLDKAYFSQYNSQVELAAPGVSVLSTVGVGDGVESAITSTALVVPADRVVPHNRFIYIPGLGYVNEMLGGTVSGELAACDSSSGSYVCGDMTGKICVVERIGNESSGVYPDIDAVLACTGAGAESAIVYSNSELPGLQNPFLVDADSEVSVPTVTVDRALGLEIAAAAGASVTLTTTLGTDYAFYDGTSMATPHVVGAAALVWSYFPDCGGASIREALTATAMDLGATGRDPEFGYGLVQVGPAVDYLTANGCEAPPAPAVITPIRAGTPITDLSAAAGETLYFSMRVPAGADPLSFTLSGGTGDADMVVARRRLPKAEFYDCASTTPGSNAEYCEFSDTPRAIWYVAVVATEAFSGVTLAADYTLAEDAPSFFKNPRDISIPDADPTGVISSVMSTYTGDASSLIVGVRLRHTYIADLVVTLIAPSGEEIVLHENTGGSADDIIARYDVPLPGVAAEGRWFLKVQDLVGFDTGFIDDWSLTFTP</sequence>
<dbReference type="GO" id="GO:0004252">
    <property type="term" value="F:serine-type endopeptidase activity"/>
    <property type="evidence" value="ECO:0007669"/>
    <property type="project" value="UniProtKB-UniRule"/>
</dbReference>
<feature type="active site" description="Charge relay system" evidence="6 7">
    <location>
        <position position="147"/>
    </location>
</feature>
<dbReference type="PANTHER" id="PTHR43806:SF11">
    <property type="entry name" value="CEREVISIN-RELATED"/>
    <property type="match status" value="1"/>
</dbReference>
<dbReference type="InterPro" id="IPR010259">
    <property type="entry name" value="S8pro/Inhibitor_I9"/>
</dbReference>
<dbReference type="Pfam" id="PF05922">
    <property type="entry name" value="Inhibitor_I9"/>
    <property type="match status" value="1"/>
</dbReference>
<dbReference type="InterPro" id="IPR034202">
    <property type="entry name" value="Subtilisin_Carlsberg-like"/>
</dbReference>
<keyword evidence="4 7" id="KW-0378">Hydrolase</keyword>
<dbReference type="InterPro" id="IPR000209">
    <property type="entry name" value="Peptidase_S8/S53_dom"/>
</dbReference>
<evidence type="ECO:0000256" key="2">
    <source>
        <dbReference type="ARBA" id="ARBA00022670"/>
    </source>
</evidence>
<dbReference type="InterPro" id="IPR007280">
    <property type="entry name" value="Peptidase_C_arc/bac"/>
</dbReference>
<dbReference type="GO" id="GO:0005615">
    <property type="term" value="C:extracellular space"/>
    <property type="evidence" value="ECO:0007669"/>
    <property type="project" value="TreeGrafter"/>
</dbReference>
<dbReference type="Gene3D" id="3.30.70.80">
    <property type="entry name" value="Peptidase S8 propeptide/proteinase inhibitor I9"/>
    <property type="match status" value="1"/>
</dbReference>
<dbReference type="PROSITE" id="PS00137">
    <property type="entry name" value="SUBTILASE_HIS"/>
    <property type="match status" value="1"/>
</dbReference>
<dbReference type="PROSITE" id="PS51892">
    <property type="entry name" value="SUBTILASE"/>
    <property type="match status" value="1"/>
</dbReference>
<dbReference type="eggNOG" id="COG4935">
    <property type="taxonomic scope" value="Bacteria"/>
</dbReference>
<dbReference type="InterPro" id="IPR022398">
    <property type="entry name" value="Peptidase_S8_His-AS"/>
</dbReference>
<dbReference type="Pfam" id="PF04151">
    <property type="entry name" value="PPC"/>
    <property type="match status" value="1"/>
</dbReference>
<accession>C5BJP2</accession>
<evidence type="ECO:0000256" key="5">
    <source>
        <dbReference type="ARBA" id="ARBA00022825"/>
    </source>
</evidence>
<dbReference type="InterPro" id="IPR023828">
    <property type="entry name" value="Peptidase_S8_Ser-AS"/>
</dbReference>
<evidence type="ECO:0000313" key="10">
    <source>
        <dbReference type="EMBL" id="ACR10894.1"/>
    </source>
</evidence>
<evidence type="ECO:0000256" key="1">
    <source>
        <dbReference type="ARBA" id="ARBA00011073"/>
    </source>
</evidence>
<evidence type="ECO:0000256" key="3">
    <source>
        <dbReference type="ARBA" id="ARBA00022723"/>
    </source>
</evidence>
<feature type="active site" description="Charge relay system" evidence="6 7">
    <location>
        <position position="180"/>
    </location>
</feature>
<reference evidence="10 11" key="1">
    <citation type="journal article" date="2009" name="PLoS ONE">
        <title>The complete genome of Teredinibacter turnerae T7901: an intracellular endosymbiont of marine wood-boring bivalves (shipworms).</title>
        <authorList>
            <person name="Yang J.C."/>
            <person name="Madupu R."/>
            <person name="Durkin A.S."/>
            <person name="Ekborg N.A."/>
            <person name="Pedamallu C.S."/>
            <person name="Hostetler J.B."/>
            <person name="Radune D."/>
            <person name="Toms B.S."/>
            <person name="Henrissat B."/>
            <person name="Coutinho P.M."/>
            <person name="Schwarz S."/>
            <person name="Field L."/>
            <person name="Trindade-Silva A.E."/>
            <person name="Soares C.A.G."/>
            <person name="Elshahawi S."/>
            <person name="Hanora A."/>
            <person name="Schmidt E.W."/>
            <person name="Haygood M.G."/>
            <person name="Posfai J."/>
            <person name="Benner J."/>
            <person name="Madinger C."/>
            <person name="Nove J."/>
            <person name="Anton B."/>
            <person name="Chaudhary K."/>
            <person name="Foster J."/>
            <person name="Holman A."/>
            <person name="Kumar S."/>
            <person name="Lessard P.A."/>
            <person name="Luyten Y.A."/>
            <person name="Slatko B."/>
            <person name="Wood N."/>
            <person name="Wu B."/>
            <person name="Teplitski M."/>
            <person name="Mougous J.D."/>
            <person name="Ward N."/>
            <person name="Eisen J.A."/>
            <person name="Badger J.H."/>
            <person name="Distel D.L."/>
        </authorList>
    </citation>
    <scope>NUCLEOTIDE SEQUENCE [LARGE SCALE GENOMIC DNA]</scope>
    <source>
        <strain evidence="11">ATCC 39867 / T7901</strain>
    </source>
</reference>
<dbReference type="InterPro" id="IPR015500">
    <property type="entry name" value="Peptidase_S8_subtilisin-rel"/>
</dbReference>
<dbReference type="eggNOG" id="COG1404">
    <property type="taxonomic scope" value="Bacteria"/>
</dbReference>
<evidence type="ECO:0000259" key="9">
    <source>
        <dbReference type="PROSITE" id="PS51829"/>
    </source>
</evidence>
<keyword evidence="5 7" id="KW-0720">Serine protease</keyword>
<feature type="active site" description="Charge relay system" evidence="6 7">
    <location>
        <position position="485"/>
    </location>
</feature>
<dbReference type="CDD" id="cd04817">
    <property type="entry name" value="PA_VapT_like"/>
    <property type="match status" value="1"/>
</dbReference>
<evidence type="ECO:0000256" key="6">
    <source>
        <dbReference type="PIRSR" id="PIRSR615500-1"/>
    </source>
</evidence>
<feature type="domain" description="P/Homo B" evidence="9">
    <location>
        <begin position="661"/>
        <end position="781"/>
    </location>
</feature>
<dbReference type="InterPro" id="IPR002884">
    <property type="entry name" value="P_dom"/>
</dbReference>
<dbReference type="PRINTS" id="PR00723">
    <property type="entry name" value="SUBTILISIN"/>
</dbReference>
<dbReference type="Pfam" id="PF00082">
    <property type="entry name" value="Peptidase_S8"/>
    <property type="match status" value="2"/>
</dbReference>
<comment type="similarity">
    <text evidence="1 7">Belongs to the peptidase S8 family.</text>
</comment>
<dbReference type="PANTHER" id="PTHR43806">
    <property type="entry name" value="PEPTIDASE S8"/>
    <property type="match status" value="1"/>
</dbReference>
<dbReference type="Gene3D" id="2.60.120.380">
    <property type="match status" value="1"/>
</dbReference>
<dbReference type="HOGENOM" id="CLU_011263_15_3_6"/>
<dbReference type="InterPro" id="IPR050131">
    <property type="entry name" value="Peptidase_S8_subtilisin-like"/>
</dbReference>
<dbReference type="SUPFAM" id="SSF49785">
    <property type="entry name" value="Galactose-binding domain-like"/>
    <property type="match status" value="1"/>
</dbReference>
<dbReference type="PROSITE" id="PS00138">
    <property type="entry name" value="SUBTILASE_SER"/>
    <property type="match status" value="1"/>
</dbReference>
<dbReference type="SUPFAM" id="SSF52743">
    <property type="entry name" value="Subtilisin-like"/>
    <property type="match status" value="1"/>
</dbReference>
<dbReference type="Proteomes" id="UP000009080">
    <property type="component" value="Chromosome"/>
</dbReference>
<dbReference type="STRING" id="377629.TERTU_4527"/>
<evidence type="ECO:0000313" key="11">
    <source>
        <dbReference type="Proteomes" id="UP000009080"/>
    </source>
</evidence>
<dbReference type="GO" id="GO:0006508">
    <property type="term" value="P:proteolysis"/>
    <property type="evidence" value="ECO:0007669"/>
    <property type="project" value="UniProtKB-KW"/>
</dbReference>
<organism evidence="10 11">
    <name type="scientific">Teredinibacter turnerae (strain ATCC 39867 / T7901)</name>
    <dbReference type="NCBI Taxonomy" id="377629"/>
    <lineage>
        <taxon>Bacteria</taxon>
        <taxon>Pseudomonadati</taxon>
        <taxon>Pseudomonadota</taxon>
        <taxon>Gammaproteobacteria</taxon>
        <taxon>Cellvibrionales</taxon>
        <taxon>Cellvibrionaceae</taxon>
        <taxon>Teredinibacter</taxon>
    </lineage>
</organism>
<dbReference type="PROSITE" id="PS51829">
    <property type="entry name" value="P_HOMO_B"/>
    <property type="match status" value="1"/>
</dbReference>